<keyword evidence="2" id="KW-1185">Reference proteome</keyword>
<accession>A0ACC0V908</accession>
<proteinExistence type="predicted"/>
<sequence length="582" mass="62915">MAKLRGLVSGAATFLAVLCQITSASAAVADDVAQDPVKLTGYGSFTGTTINSTISGHPLPAPVDAWLGIDYAEQPAGPERRFRPVGPPEPFTGVRAASAYGKACIQDATAFDVDGQDEACLYLNVFRTAGVARTEKLPVLVWVHGGAFVAGSYRMFDGASFAASSAEPVVVVNFHYRLGALGSLPSRLFRDEGLLNLGLRDQRELLTFVRRHISSFGGDPARVTLGGQSAGAHSVGIHYSHNYAGEEEEEPLFARVIHQSGSVTARSFPNATDPLCVEQMNQFMHHLGCPQDDKNKNNNDSGDAAALECLRTADVGVIRNATVTVYSAFYAALTWPFQPTQGGPLFEKYGSVSGREGTFHRVPSLNTHVTNEGNGFVPGDLETDAQFLDYFRASLLELTEADISLLRDLYPDPVSDPSSPYHRVDLPGKGAQFSRLATAWGDYAYICPVQETAHVAAATAGLATWKARFDTNSSFPAWQGIPHSADAQYAWDEPSAQHRDVARLYHGYFSSFVASGDPNAHRHPGSPVWPAYEPAAGDGSGASALQLVVRPGSNGTRPERDDRRREQCLYWRDPERASRLHK</sequence>
<name>A0ACC0V908_9HYPO</name>
<protein>
    <submittedName>
        <fullName evidence="1">Uncharacterized protein</fullName>
    </submittedName>
</protein>
<comment type="caution">
    <text evidence="1">The sequence shown here is derived from an EMBL/GenBank/DDBJ whole genome shotgun (WGS) entry which is preliminary data.</text>
</comment>
<organism evidence="1 2">
    <name type="scientific">Trichothecium roseum</name>
    <dbReference type="NCBI Taxonomy" id="47278"/>
    <lineage>
        <taxon>Eukaryota</taxon>
        <taxon>Fungi</taxon>
        <taxon>Dikarya</taxon>
        <taxon>Ascomycota</taxon>
        <taxon>Pezizomycotina</taxon>
        <taxon>Sordariomycetes</taxon>
        <taxon>Hypocreomycetidae</taxon>
        <taxon>Hypocreales</taxon>
        <taxon>Hypocreales incertae sedis</taxon>
        <taxon>Trichothecium</taxon>
    </lineage>
</organism>
<evidence type="ECO:0000313" key="2">
    <source>
        <dbReference type="Proteomes" id="UP001163324"/>
    </source>
</evidence>
<dbReference type="EMBL" id="CM047941">
    <property type="protein sequence ID" value="KAI9902882.1"/>
    <property type="molecule type" value="Genomic_DNA"/>
</dbReference>
<gene>
    <name evidence="1" type="ORF">N3K66_002234</name>
</gene>
<dbReference type="Proteomes" id="UP001163324">
    <property type="component" value="Chromosome 2"/>
</dbReference>
<evidence type="ECO:0000313" key="1">
    <source>
        <dbReference type="EMBL" id="KAI9902882.1"/>
    </source>
</evidence>
<reference evidence="1" key="1">
    <citation type="submission" date="2022-10" db="EMBL/GenBank/DDBJ databases">
        <title>Complete Genome of Trichothecium roseum strain YXFP-22015, a Plant Pathogen Isolated from Citrus.</title>
        <authorList>
            <person name="Wang Y."/>
            <person name="Zhu L."/>
        </authorList>
    </citation>
    <scope>NUCLEOTIDE SEQUENCE</scope>
    <source>
        <strain evidence="1">YXFP-22015</strain>
    </source>
</reference>